<dbReference type="EMBL" id="MN740953">
    <property type="protein sequence ID" value="QHU19651.1"/>
    <property type="molecule type" value="Genomic_DNA"/>
</dbReference>
<dbReference type="AlphaFoldDB" id="A0A6C0KR37"/>
<accession>A0A6C0KR37</accession>
<proteinExistence type="predicted"/>
<reference evidence="1" key="1">
    <citation type="journal article" date="2020" name="Nature">
        <title>Giant virus diversity and host interactions through global metagenomics.</title>
        <authorList>
            <person name="Schulz F."/>
            <person name="Roux S."/>
            <person name="Paez-Espino D."/>
            <person name="Jungbluth S."/>
            <person name="Walsh D.A."/>
            <person name="Denef V.J."/>
            <person name="McMahon K.D."/>
            <person name="Konstantinidis K.T."/>
            <person name="Eloe-Fadrosh E.A."/>
            <person name="Kyrpides N.C."/>
            <person name="Woyke T."/>
        </authorList>
    </citation>
    <scope>NUCLEOTIDE SEQUENCE</scope>
    <source>
        <strain evidence="1">GVMAG-S-3300013014-113</strain>
    </source>
</reference>
<organism evidence="1">
    <name type="scientific">viral metagenome</name>
    <dbReference type="NCBI Taxonomy" id="1070528"/>
    <lineage>
        <taxon>unclassified sequences</taxon>
        <taxon>metagenomes</taxon>
        <taxon>organismal metagenomes</taxon>
    </lineage>
</organism>
<protein>
    <submittedName>
        <fullName evidence="1">Uncharacterized protein</fullName>
    </submittedName>
</protein>
<evidence type="ECO:0000313" key="1">
    <source>
        <dbReference type="EMBL" id="QHU19651.1"/>
    </source>
</evidence>
<sequence>MKRKIQTNFKSYQKILLLILILLATLLFGFINGSYITVEGLLIKVSDESNETSVAHHKAAAINRSSGDAQMSQDQEDNYTINAAINR</sequence>
<name>A0A6C0KR37_9ZZZZ</name>